<name>A0AAW2JA75_9LAMI</name>
<gene>
    <name evidence="1" type="ORF">Sangu_2538900</name>
</gene>
<reference evidence="1" key="2">
    <citation type="journal article" date="2024" name="Plant">
        <title>Genomic evolution and insights into agronomic trait innovations of Sesamum species.</title>
        <authorList>
            <person name="Miao H."/>
            <person name="Wang L."/>
            <person name="Qu L."/>
            <person name="Liu H."/>
            <person name="Sun Y."/>
            <person name="Le M."/>
            <person name="Wang Q."/>
            <person name="Wei S."/>
            <person name="Zheng Y."/>
            <person name="Lin W."/>
            <person name="Duan Y."/>
            <person name="Cao H."/>
            <person name="Xiong S."/>
            <person name="Wang X."/>
            <person name="Wei L."/>
            <person name="Li C."/>
            <person name="Ma Q."/>
            <person name="Ju M."/>
            <person name="Zhao R."/>
            <person name="Li G."/>
            <person name="Mu C."/>
            <person name="Tian Q."/>
            <person name="Mei H."/>
            <person name="Zhang T."/>
            <person name="Gao T."/>
            <person name="Zhang H."/>
        </authorList>
    </citation>
    <scope>NUCLEOTIDE SEQUENCE</scope>
    <source>
        <strain evidence="1">G01</strain>
    </source>
</reference>
<reference evidence="1" key="1">
    <citation type="submission" date="2020-06" db="EMBL/GenBank/DDBJ databases">
        <authorList>
            <person name="Li T."/>
            <person name="Hu X."/>
            <person name="Zhang T."/>
            <person name="Song X."/>
            <person name="Zhang H."/>
            <person name="Dai N."/>
            <person name="Sheng W."/>
            <person name="Hou X."/>
            <person name="Wei L."/>
        </authorList>
    </citation>
    <scope>NUCLEOTIDE SEQUENCE</scope>
    <source>
        <strain evidence="1">G01</strain>
        <tissue evidence="1">Leaf</tissue>
    </source>
</reference>
<organism evidence="1">
    <name type="scientific">Sesamum angustifolium</name>
    <dbReference type="NCBI Taxonomy" id="2727405"/>
    <lineage>
        <taxon>Eukaryota</taxon>
        <taxon>Viridiplantae</taxon>
        <taxon>Streptophyta</taxon>
        <taxon>Embryophyta</taxon>
        <taxon>Tracheophyta</taxon>
        <taxon>Spermatophyta</taxon>
        <taxon>Magnoliopsida</taxon>
        <taxon>eudicotyledons</taxon>
        <taxon>Gunneridae</taxon>
        <taxon>Pentapetalae</taxon>
        <taxon>asterids</taxon>
        <taxon>lamiids</taxon>
        <taxon>Lamiales</taxon>
        <taxon>Pedaliaceae</taxon>
        <taxon>Sesamum</taxon>
    </lineage>
</organism>
<evidence type="ECO:0000313" key="1">
    <source>
        <dbReference type="EMBL" id="KAL0291267.1"/>
    </source>
</evidence>
<dbReference type="EMBL" id="JACGWK010001316">
    <property type="protein sequence ID" value="KAL0291267.1"/>
    <property type="molecule type" value="Genomic_DNA"/>
</dbReference>
<proteinExistence type="predicted"/>
<evidence type="ECO:0008006" key="2">
    <source>
        <dbReference type="Google" id="ProtNLM"/>
    </source>
</evidence>
<protein>
    <recommendedName>
        <fullName evidence="2">DUF4283 domain-containing protein</fullName>
    </recommendedName>
</protein>
<sequence length="131" mass="15351">MFGGRLLSNRSYRYEALRSSLQSMLLPVKGMEVKQLHEGRFLIRFNHVINKRTLERCLWSFEKNILILKAIRELENPMQVTLEECDFFVHIHELPLSMMNLGVAILIGNRIGVFRDMEMDDSEYAWGAYLG</sequence>
<dbReference type="AlphaFoldDB" id="A0AAW2JA75"/>
<accession>A0AAW2JA75</accession>
<comment type="caution">
    <text evidence="1">The sequence shown here is derived from an EMBL/GenBank/DDBJ whole genome shotgun (WGS) entry which is preliminary data.</text>
</comment>